<accession>A3U708</accession>
<dbReference type="Proteomes" id="UP000002297">
    <property type="component" value="Chromosome"/>
</dbReference>
<protein>
    <submittedName>
        <fullName evidence="10">TonB-dependent receptor</fullName>
    </submittedName>
</protein>
<dbReference type="Gene3D" id="2.40.170.20">
    <property type="entry name" value="TonB-dependent receptor, beta-barrel domain"/>
    <property type="match status" value="1"/>
</dbReference>
<keyword evidence="6 7" id="KW-0998">Cell outer membrane</keyword>
<evidence type="ECO:0000256" key="8">
    <source>
        <dbReference type="SAM" id="SignalP"/>
    </source>
</evidence>
<dbReference type="PROSITE" id="PS52016">
    <property type="entry name" value="TONB_DEPENDENT_REC_3"/>
    <property type="match status" value="1"/>
</dbReference>
<dbReference type="HOGENOM" id="CLU_016085_0_0_10"/>
<dbReference type="GO" id="GO:0044718">
    <property type="term" value="P:siderophore transmembrane transport"/>
    <property type="evidence" value="ECO:0007669"/>
    <property type="project" value="TreeGrafter"/>
</dbReference>
<evidence type="ECO:0000256" key="3">
    <source>
        <dbReference type="ARBA" id="ARBA00022452"/>
    </source>
</evidence>
<dbReference type="AlphaFoldDB" id="A3U708"/>
<dbReference type="Pfam" id="PF07715">
    <property type="entry name" value="Plug"/>
    <property type="match status" value="1"/>
</dbReference>
<gene>
    <name evidence="10" type="ordered locus">CA2559_04680</name>
</gene>
<dbReference type="InterPro" id="IPR037066">
    <property type="entry name" value="Plug_dom_sf"/>
</dbReference>
<evidence type="ECO:0000256" key="4">
    <source>
        <dbReference type="ARBA" id="ARBA00022692"/>
    </source>
</evidence>
<dbReference type="PANTHER" id="PTHR30069:SF36">
    <property type="entry name" value="BLL6948 PROTEIN"/>
    <property type="match status" value="1"/>
</dbReference>
<dbReference type="eggNOG" id="COG4772">
    <property type="taxonomic scope" value="Bacteria"/>
</dbReference>
<keyword evidence="11" id="KW-1185">Reference proteome</keyword>
<keyword evidence="5 7" id="KW-0472">Membrane</keyword>
<dbReference type="InterPro" id="IPR039426">
    <property type="entry name" value="TonB-dep_rcpt-like"/>
</dbReference>
<keyword evidence="8" id="KW-0732">Signal</keyword>
<evidence type="ECO:0000313" key="10">
    <source>
        <dbReference type="EMBL" id="EAP88025.1"/>
    </source>
</evidence>
<organism evidence="10 11">
    <name type="scientific">Croceibacter atlanticus (strain ATCC BAA-628 / JCM 21780 / CIP 108009 / IAM 15332 / KCTC 12090 / HTCC2559)</name>
    <dbReference type="NCBI Taxonomy" id="216432"/>
    <lineage>
        <taxon>Bacteria</taxon>
        <taxon>Pseudomonadati</taxon>
        <taxon>Bacteroidota</taxon>
        <taxon>Flavobacteriia</taxon>
        <taxon>Flavobacteriales</taxon>
        <taxon>Flavobacteriaceae</taxon>
        <taxon>Croceibacter</taxon>
    </lineage>
</organism>
<sequence length="757" mass="85526">MYCSGLFGLSFRKYNLTMKTLFFTFMLCVSASLFAHDLNGTVVNQDNERLEDVYVFNQRTSTAVYTDHNGNFKLEDVEVGDIIMLSYIGFKNYTLTITEKDLNRIITISLEQANISLTQVQITPEVNTLNKFVDVDIKTNPVKSSQELMRKVPGVIIGQHAGGGKAEQIFLRGFDVDHGTDVAIGVDGMPVNMVSHAHGQGYADLHFLIPETVDNINFGKGPYTASVGNFNTAGYLNFKTKKRIEESSVSLEYGQFETLRTVGVFNVLDDDNHSAYVAGSLNLTDGPFESSQNFNRYNVMAKYNYRLPQDQELTLTMSHFTSKWDASGQIPQRAVDQGLIGRFGAIDDTEGGQTSRTNINIEHTKYLTDTKTLSTNAFYSKYDFELFSNFTFFLEDPENGDQIRQFEDRNLYGFKTVLSDKFYDTATNFEYQAGFGLRYDNADDVQLSRTKNRKELLERLAFGDVDETNIYGFLNTEFEFGDFKLNPGLRLDYFKFDYVNNLTESYDNASETKLTASPKLNLIYTPTNTVQLFAKTGIGFHSNDTRVVTANNGEDILPLAYGADLGGIFKITDNLVFNTALWYLFLEQEFVYVGDAAIVEPSGKTRRLGIDAGLRYEPLSWLYLYSDINYTYARSINEPEGQDYIPLAPDFTSTGGITIQNLNGFSGGLNYRYLDDRAANEDDSIVAEGYFVTDANINYTYKNYTFGIAIENLLDTEWNETQFATESRLQNEVEPVEEIHFTPGTPFFLRGKVTVTF</sequence>
<evidence type="ECO:0000256" key="5">
    <source>
        <dbReference type="ARBA" id="ARBA00023136"/>
    </source>
</evidence>
<dbReference type="InterPro" id="IPR012910">
    <property type="entry name" value="Plug_dom"/>
</dbReference>
<keyword evidence="2 7" id="KW-0813">Transport</keyword>
<feature type="chain" id="PRO_5002660795" evidence="8">
    <location>
        <begin position="36"/>
        <end position="757"/>
    </location>
</feature>
<dbReference type="InterPro" id="IPR008969">
    <property type="entry name" value="CarboxyPept-like_regulatory"/>
</dbReference>
<evidence type="ECO:0000256" key="2">
    <source>
        <dbReference type="ARBA" id="ARBA00022448"/>
    </source>
</evidence>
<feature type="signal peptide" evidence="8">
    <location>
        <begin position="1"/>
        <end position="35"/>
    </location>
</feature>
<keyword evidence="10" id="KW-0675">Receptor</keyword>
<dbReference type="Gene3D" id="2.170.130.10">
    <property type="entry name" value="TonB-dependent receptor, plug domain"/>
    <property type="match status" value="1"/>
</dbReference>
<dbReference type="InterPro" id="IPR036942">
    <property type="entry name" value="Beta-barrel_TonB_sf"/>
</dbReference>
<evidence type="ECO:0000256" key="6">
    <source>
        <dbReference type="ARBA" id="ARBA00023237"/>
    </source>
</evidence>
<keyword evidence="3 7" id="KW-1134">Transmembrane beta strand</keyword>
<evidence type="ECO:0000256" key="7">
    <source>
        <dbReference type="PROSITE-ProRule" id="PRU01360"/>
    </source>
</evidence>
<dbReference type="PANTHER" id="PTHR30069">
    <property type="entry name" value="TONB-DEPENDENT OUTER MEMBRANE RECEPTOR"/>
    <property type="match status" value="1"/>
</dbReference>
<dbReference type="EMBL" id="CP002046">
    <property type="protein sequence ID" value="EAP88025.1"/>
    <property type="molecule type" value="Genomic_DNA"/>
</dbReference>
<evidence type="ECO:0000259" key="9">
    <source>
        <dbReference type="Pfam" id="PF07715"/>
    </source>
</evidence>
<evidence type="ECO:0000313" key="11">
    <source>
        <dbReference type="Proteomes" id="UP000002297"/>
    </source>
</evidence>
<comment type="subcellular location">
    <subcellularLocation>
        <location evidence="1 7">Cell outer membrane</location>
        <topology evidence="1 7">Multi-pass membrane protein</topology>
    </subcellularLocation>
</comment>
<evidence type="ECO:0000256" key="1">
    <source>
        <dbReference type="ARBA" id="ARBA00004571"/>
    </source>
</evidence>
<dbReference type="SUPFAM" id="SSF56935">
    <property type="entry name" value="Porins"/>
    <property type="match status" value="1"/>
</dbReference>
<dbReference type="GO" id="GO:0015344">
    <property type="term" value="F:siderophore uptake transmembrane transporter activity"/>
    <property type="evidence" value="ECO:0007669"/>
    <property type="project" value="TreeGrafter"/>
</dbReference>
<proteinExistence type="inferred from homology"/>
<dbReference type="GO" id="GO:0009279">
    <property type="term" value="C:cell outer membrane"/>
    <property type="evidence" value="ECO:0007669"/>
    <property type="project" value="UniProtKB-SubCell"/>
</dbReference>
<reference evidence="10 11" key="1">
    <citation type="journal article" date="2010" name="J. Bacteriol.">
        <title>The complete genome sequence of Croceibacter atlanticus HTCC2559T.</title>
        <authorList>
            <person name="Oh H.M."/>
            <person name="Kang I."/>
            <person name="Ferriera S."/>
            <person name="Giovannoni S.J."/>
            <person name="Cho J.C."/>
        </authorList>
    </citation>
    <scope>NUCLEOTIDE SEQUENCE [LARGE SCALE GENOMIC DNA]</scope>
    <source>
        <strain evidence="11">ATCC BAA-628 / HTCC2559 / KCTC 12090</strain>
    </source>
</reference>
<dbReference type="KEGG" id="cat:CA2559_04680"/>
<feature type="domain" description="TonB-dependent receptor plug" evidence="9">
    <location>
        <begin position="136"/>
        <end position="234"/>
    </location>
</feature>
<name>A3U708_CROAH</name>
<dbReference type="STRING" id="216432.CA2559_04680"/>
<comment type="similarity">
    <text evidence="7">Belongs to the TonB-dependent receptor family.</text>
</comment>
<dbReference type="SUPFAM" id="SSF49464">
    <property type="entry name" value="Carboxypeptidase regulatory domain-like"/>
    <property type="match status" value="1"/>
</dbReference>
<keyword evidence="4 7" id="KW-0812">Transmembrane</keyword>
<dbReference type="Pfam" id="PF13715">
    <property type="entry name" value="CarbopepD_reg_2"/>
    <property type="match status" value="1"/>
</dbReference>